<sequence>MYLIHVRLRAPGGSTTPADLAGIIGSFAEDRDRLEHVSVHRTLPGEVTVGFFSLAEGLAEAEESAARVAGRAVSDHPDLAGFAVGSVGAALVPGPWWDLS</sequence>
<reference evidence="2" key="1">
    <citation type="journal article" date="2019" name="Int. J. Syst. Evol. Microbiol.">
        <title>The Global Catalogue of Microorganisms (GCM) 10K type strain sequencing project: providing services to taxonomists for standard genome sequencing and annotation.</title>
        <authorList>
            <consortium name="The Broad Institute Genomics Platform"/>
            <consortium name="The Broad Institute Genome Sequencing Center for Infectious Disease"/>
            <person name="Wu L."/>
            <person name="Ma J."/>
        </authorList>
    </citation>
    <scope>NUCLEOTIDE SEQUENCE [LARGE SCALE GENOMIC DNA]</scope>
    <source>
        <strain evidence="2">CGMCC 4.1469</strain>
    </source>
</reference>
<organism evidence="1 2">
    <name type="scientific">Kitasatospora aburaviensis</name>
    <dbReference type="NCBI Taxonomy" id="67265"/>
    <lineage>
        <taxon>Bacteria</taxon>
        <taxon>Bacillati</taxon>
        <taxon>Actinomycetota</taxon>
        <taxon>Actinomycetes</taxon>
        <taxon>Kitasatosporales</taxon>
        <taxon>Streptomycetaceae</taxon>
        <taxon>Kitasatospora</taxon>
    </lineage>
</organism>
<proteinExistence type="predicted"/>
<keyword evidence="2" id="KW-1185">Reference proteome</keyword>
<accession>A0ABW1F7N3</accession>
<gene>
    <name evidence="1" type="ORF">ACFP0N_34915</name>
</gene>
<dbReference type="EMBL" id="JBHSOD010000074">
    <property type="protein sequence ID" value="MFC5890160.1"/>
    <property type="molecule type" value="Genomic_DNA"/>
</dbReference>
<comment type="caution">
    <text evidence="1">The sequence shown here is derived from an EMBL/GenBank/DDBJ whole genome shotgun (WGS) entry which is preliminary data.</text>
</comment>
<dbReference type="Proteomes" id="UP001596067">
    <property type="component" value="Unassembled WGS sequence"/>
</dbReference>
<evidence type="ECO:0000313" key="2">
    <source>
        <dbReference type="Proteomes" id="UP001596067"/>
    </source>
</evidence>
<protein>
    <recommendedName>
        <fullName evidence="3">ABM domain-containing protein</fullName>
    </recommendedName>
</protein>
<evidence type="ECO:0000313" key="1">
    <source>
        <dbReference type="EMBL" id="MFC5890160.1"/>
    </source>
</evidence>
<evidence type="ECO:0008006" key="3">
    <source>
        <dbReference type="Google" id="ProtNLM"/>
    </source>
</evidence>
<name>A0ABW1F7N3_9ACTN</name>
<dbReference type="RefSeq" id="WP_313764847.1">
    <property type="nucleotide sequence ID" value="NZ_BAAAVH010000021.1"/>
</dbReference>